<dbReference type="InParanoid" id="A0A2R5GWB5"/>
<evidence type="ECO:0000313" key="3">
    <source>
        <dbReference type="Proteomes" id="UP000241890"/>
    </source>
</evidence>
<sequence>MDLRLIVELLMEHKGRAVSGCSLVSMKKKDEVKDEDKDEDEEGKVKRPRQRRRC</sequence>
<feature type="non-terminal residue" evidence="2">
    <location>
        <position position="54"/>
    </location>
</feature>
<name>A0A2R5GWB5_9STRA</name>
<keyword evidence="3" id="KW-1185">Reference proteome</keyword>
<dbReference type="Proteomes" id="UP000241890">
    <property type="component" value="Unassembled WGS sequence"/>
</dbReference>
<evidence type="ECO:0000313" key="2">
    <source>
        <dbReference type="EMBL" id="GBG35122.1"/>
    </source>
</evidence>
<dbReference type="AlphaFoldDB" id="A0A2R5GWB5"/>
<reference evidence="2 3" key="1">
    <citation type="submission" date="2017-12" db="EMBL/GenBank/DDBJ databases">
        <title>Sequencing, de novo assembly and annotation of complete genome of a new Thraustochytrid species, strain FCC1311.</title>
        <authorList>
            <person name="Sedici K."/>
            <person name="Godart F."/>
            <person name="Aiese Cigliano R."/>
            <person name="Sanseverino W."/>
            <person name="Barakat M."/>
            <person name="Ortet P."/>
            <person name="Marechal E."/>
            <person name="Cagnac O."/>
            <person name="Amato A."/>
        </authorList>
    </citation>
    <scope>NUCLEOTIDE SEQUENCE [LARGE SCALE GENOMIC DNA]</scope>
</reference>
<gene>
    <name evidence="2" type="ORF">FCC1311_113452</name>
</gene>
<accession>A0A2R5GWB5</accession>
<feature type="region of interest" description="Disordered" evidence="1">
    <location>
        <begin position="27"/>
        <end position="54"/>
    </location>
</feature>
<protein>
    <submittedName>
        <fullName evidence="2">Uncharacterized protein</fullName>
    </submittedName>
</protein>
<evidence type="ECO:0000256" key="1">
    <source>
        <dbReference type="SAM" id="MobiDB-lite"/>
    </source>
</evidence>
<dbReference type="EMBL" id="BEYU01000321">
    <property type="protein sequence ID" value="GBG35122.1"/>
    <property type="molecule type" value="Genomic_DNA"/>
</dbReference>
<organism evidence="2 3">
    <name type="scientific">Hondaea fermentalgiana</name>
    <dbReference type="NCBI Taxonomy" id="2315210"/>
    <lineage>
        <taxon>Eukaryota</taxon>
        <taxon>Sar</taxon>
        <taxon>Stramenopiles</taxon>
        <taxon>Bigyra</taxon>
        <taxon>Labyrinthulomycetes</taxon>
        <taxon>Thraustochytrida</taxon>
        <taxon>Thraustochytriidae</taxon>
        <taxon>Hondaea</taxon>
    </lineage>
</organism>
<proteinExistence type="predicted"/>
<comment type="caution">
    <text evidence="2">The sequence shown here is derived from an EMBL/GenBank/DDBJ whole genome shotgun (WGS) entry which is preliminary data.</text>
</comment>